<keyword evidence="3" id="KW-1185">Reference proteome</keyword>
<reference evidence="2 3" key="1">
    <citation type="journal article" date="2024" name="Ann. Entomol. Soc. Am.">
        <title>Genomic analyses of the southern and eastern yellowjacket wasps (Hymenoptera: Vespidae) reveal evolutionary signatures of social life.</title>
        <authorList>
            <person name="Catto M.A."/>
            <person name="Caine P.B."/>
            <person name="Orr S.E."/>
            <person name="Hunt B.G."/>
            <person name="Goodisman M.A.D."/>
        </authorList>
    </citation>
    <scope>NUCLEOTIDE SEQUENCE [LARGE SCALE GENOMIC DNA]</scope>
    <source>
        <strain evidence="2">232</strain>
        <tissue evidence="2">Head and thorax</tissue>
    </source>
</reference>
<dbReference type="AlphaFoldDB" id="A0ABD2CQT1"/>
<evidence type="ECO:0000256" key="1">
    <source>
        <dbReference type="SAM" id="MobiDB-lite"/>
    </source>
</evidence>
<organism evidence="2 3">
    <name type="scientific">Vespula maculifrons</name>
    <name type="common">Eastern yellow jacket</name>
    <name type="synonym">Wasp</name>
    <dbReference type="NCBI Taxonomy" id="7453"/>
    <lineage>
        <taxon>Eukaryota</taxon>
        <taxon>Metazoa</taxon>
        <taxon>Ecdysozoa</taxon>
        <taxon>Arthropoda</taxon>
        <taxon>Hexapoda</taxon>
        <taxon>Insecta</taxon>
        <taxon>Pterygota</taxon>
        <taxon>Neoptera</taxon>
        <taxon>Endopterygota</taxon>
        <taxon>Hymenoptera</taxon>
        <taxon>Apocrita</taxon>
        <taxon>Aculeata</taxon>
        <taxon>Vespoidea</taxon>
        <taxon>Vespidae</taxon>
        <taxon>Vespinae</taxon>
        <taxon>Vespula</taxon>
    </lineage>
</organism>
<feature type="compositionally biased region" description="Gly residues" evidence="1">
    <location>
        <begin position="13"/>
        <end position="29"/>
    </location>
</feature>
<feature type="region of interest" description="Disordered" evidence="1">
    <location>
        <begin position="111"/>
        <end position="136"/>
    </location>
</feature>
<gene>
    <name evidence="2" type="ORF">V1477_004166</name>
</gene>
<dbReference type="EMBL" id="JAYRBN010000035">
    <property type="protein sequence ID" value="KAL2747474.1"/>
    <property type="molecule type" value="Genomic_DNA"/>
</dbReference>
<comment type="caution">
    <text evidence="2">The sequence shown here is derived from an EMBL/GenBank/DDBJ whole genome shotgun (WGS) entry which is preliminary data.</text>
</comment>
<feature type="region of interest" description="Disordered" evidence="1">
    <location>
        <begin position="13"/>
        <end position="39"/>
    </location>
</feature>
<sequence length="158" mass="17063">MLVVVCVDVTSDSGGGGSGGDTGGAGGGRPTRFARPRKGADSVLRSVKKGVYELVLVFSFASHKYNGPKTYMARKRMAYSALRKYVSLGRSVLMGALLQILQRGDERRGRIRRREEGEEEEEEEEGARHGGETSGPRWCFAASWGLLIVSSLPLSAPT</sequence>
<accession>A0ABD2CQT1</accession>
<evidence type="ECO:0000313" key="2">
    <source>
        <dbReference type="EMBL" id="KAL2747474.1"/>
    </source>
</evidence>
<evidence type="ECO:0000313" key="3">
    <source>
        <dbReference type="Proteomes" id="UP001607303"/>
    </source>
</evidence>
<name>A0ABD2CQT1_VESMC</name>
<dbReference type="Proteomes" id="UP001607303">
    <property type="component" value="Unassembled WGS sequence"/>
</dbReference>
<proteinExistence type="predicted"/>
<feature type="non-terminal residue" evidence="2">
    <location>
        <position position="158"/>
    </location>
</feature>
<protein>
    <submittedName>
        <fullName evidence="2">Uncharacterized protein</fullName>
    </submittedName>
</protein>